<dbReference type="InterPro" id="IPR027417">
    <property type="entry name" value="P-loop_NTPase"/>
</dbReference>
<dbReference type="Pfam" id="PF00005">
    <property type="entry name" value="ABC_tran"/>
    <property type="match status" value="1"/>
</dbReference>
<keyword evidence="1" id="KW-0813">Transport</keyword>
<dbReference type="EMBL" id="JAGETV010000008">
    <property type="protein sequence ID" value="MBO1927243.1"/>
    <property type="molecule type" value="Genomic_DNA"/>
</dbReference>
<dbReference type="GO" id="GO:0005524">
    <property type="term" value="F:ATP binding"/>
    <property type="evidence" value="ECO:0007669"/>
    <property type="project" value="UniProtKB-KW"/>
</dbReference>
<keyword evidence="7" id="KW-0472">Membrane</keyword>
<protein>
    <submittedName>
        <fullName evidence="9">ATP-binding cassette domain-containing protein</fullName>
    </submittedName>
</protein>
<dbReference type="InterPro" id="IPR025662">
    <property type="entry name" value="Sigma_54_int_dom_ATP-bd_1"/>
</dbReference>
<evidence type="ECO:0000256" key="7">
    <source>
        <dbReference type="ARBA" id="ARBA00023136"/>
    </source>
</evidence>
<evidence type="ECO:0000313" key="10">
    <source>
        <dbReference type="Proteomes" id="UP000664835"/>
    </source>
</evidence>
<evidence type="ECO:0000256" key="6">
    <source>
        <dbReference type="ARBA" id="ARBA00022967"/>
    </source>
</evidence>
<dbReference type="Gene3D" id="3.40.50.300">
    <property type="entry name" value="P-loop containing nucleotide triphosphate hydrolases"/>
    <property type="match status" value="1"/>
</dbReference>
<dbReference type="PANTHER" id="PTHR42781">
    <property type="entry name" value="SPERMIDINE/PUTRESCINE IMPORT ATP-BINDING PROTEIN POTA"/>
    <property type="match status" value="1"/>
</dbReference>
<dbReference type="Proteomes" id="UP000664835">
    <property type="component" value="Unassembled WGS sequence"/>
</dbReference>
<sequence>MNKMRDASAHALTFDLQGNLHTGLGLKAVRWQGQIPANKMILLTGESGSGKTTLMRALCGLSEHISGSVHWGKTLWQDSKKHYHPVYKRPVGIMWQHYSLFPHQTVEKQLRFAFNCGKRAKTLLEVFGLDGLQNRYPHQLSGGQQQRVALARTLMRSPPILFLDEPLSALDMNTRQRLLQWLYQEQQERQFSLVVASHDPNDWRSFDYENWHLQDGKIVI</sequence>
<keyword evidence="4" id="KW-0547">Nucleotide-binding</keyword>
<comment type="caution">
    <text evidence="9">The sequence shown here is derived from an EMBL/GenBank/DDBJ whole genome shotgun (WGS) entry which is preliminary data.</text>
</comment>
<name>A0ABS3Q503_9GAMM</name>
<dbReference type="PROSITE" id="PS00675">
    <property type="entry name" value="SIGMA54_INTERACT_1"/>
    <property type="match status" value="1"/>
</dbReference>
<evidence type="ECO:0000259" key="8">
    <source>
        <dbReference type="PROSITE" id="PS50893"/>
    </source>
</evidence>
<dbReference type="SUPFAM" id="SSF52540">
    <property type="entry name" value="P-loop containing nucleoside triphosphate hydrolases"/>
    <property type="match status" value="1"/>
</dbReference>
<reference evidence="9 10" key="1">
    <citation type="submission" date="2021-03" db="EMBL/GenBank/DDBJ databases">
        <title>Thiomicrorhabdus sp.nov.,novel sulfur-oxidizing bacteria isolated from coastal sediment.</title>
        <authorList>
            <person name="Liu X."/>
        </authorList>
    </citation>
    <scope>NUCLEOTIDE SEQUENCE [LARGE SCALE GENOMIC DNA]</scope>
    <source>
        <strain evidence="9 10">6S2-11</strain>
    </source>
</reference>
<dbReference type="SMART" id="SM00382">
    <property type="entry name" value="AAA"/>
    <property type="match status" value="1"/>
</dbReference>
<dbReference type="InterPro" id="IPR003593">
    <property type="entry name" value="AAA+_ATPase"/>
</dbReference>
<proteinExistence type="predicted"/>
<keyword evidence="5 9" id="KW-0067">ATP-binding</keyword>
<keyword evidence="6" id="KW-1278">Translocase</keyword>
<dbReference type="PROSITE" id="PS50893">
    <property type="entry name" value="ABC_TRANSPORTER_2"/>
    <property type="match status" value="1"/>
</dbReference>
<keyword evidence="3" id="KW-0997">Cell inner membrane</keyword>
<gene>
    <name evidence="9" type="ORF">J3998_06600</name>
</gene>
<feature type="domain" description="ABC transporter" evidence="8">
    <location>
        <begin position="4"/>
        <end position="220"/>
    </location>
</feature>
<evidence type="ECO:0000313" key="9">
    <source>
        <dbReference type="EMBL" id="MBO1927243.1"/>
    </source>
</evidence>
<keyword evidence="10" id="KW-1185">Reference proteome</keyword>
<keyword evidence="2" id="KW-1003">Cell membrane</keyword>
<evidence type="ECO:0000256" key="5">
    <source>
        <dbReference type="ARBA" id="ARBA00022840"/>
    </source>
</evidence>
<dbReference type="InterPro" id="IPR017871">
    <property type="entry name" value="ABC_transporter-like_CS"/>
</dbReference>
<organism evidence="9 10">
    <name type="scientific">Thiomicrorhabdus marina</name>
    <dbReference type="NCBI Taxonomy" id="2818442"/>
    <lineage>
        <taxon>Bacteria</taxon>
        <taxon>Pseudomonadati</taxon>
        <taxon>Pseudomonadota</taxon>
        <taxon>Gammaproteobacteria</taxon>
        <taxon>Thiotrichales</taxon>
        <taxon>Piscirickettsiaceae</taxon>
        <taxon>Thiomicrorhabdus</taxon>
    </lineage>
</organism>
<dbReference type="PANTHER" id="PTHR42781:SF1">
    <property type="entry name" value="THIAMINE IMPORT ATP-BINDING PROTEIN THIQ"/>
    <property type="match status" value="1"/>
</dbReference>
<evidence type="ECO:0000256" key="1">
    <source>
        <dbReference type="ARBA" id="ARBA00022448"/>
    </source>
</evidence>
<evidence type="ECO:0000256" key="2">
    <source>
        <dbReference type="ARBA" id="ARBA00022475"/>
    </source>
</evidence>
<dbReference type="PROSITE" id="PS00211">
    <property type="entry name" value="ABC_TRANSPORTER_1"/>
    <property type="match status" value="1"/>
</dbReference>
<dbReference type="InterPro" id="IPR050093">
    <property type="entry name" value="ABC_SmlMolc_Importer"/>
</dbReference>
<dbReference type="InterPro" id="IPR003439">
    <property type="entry name" value="ABC_transporter-like_ATP-bd"/>
</dbReference>
<evidence type="ECO:0000256" key="3">
    <source>
        <dbReference type="ARBA" id="ARBA00022519"/>
    </source>
</evidence>
<accession>A0ABS3Q503</accession>
<evidence type="ECO:0000256" key="4">
    <source>
        <dbReference type="ARBA" id="ARBA00022741"/>
    </source>
</evidence>